<proteinExistence type="predicted"/>
<dbReference type="PANTHER" id="PTHR46182">
    <property type="entry name" value="FI19480P1"/>
    <property type="match status" value="1"/>
</dbReference>
<keyword evidence="3" id="KW-1185">Reference proteome</keyword>
<sequence>MKYLDELSILWCKEESLANDTSANHKVVEAIYWITCYKHFCWINNAQGNDIAEITFNLLGENRARKRDVEEIINSSSETGNDWISCNSECAENEVCEASTGRCICKLGYVRINNNSCMSAVTHGPPSIPSFEIVGPTTVQLPHDSIMLSVKFAEPEGMLKFLELYANYTYYWEVLDGGGFGTAKTYTEPNLTITDLKEGTMRLRVTVSNSVSKNFKDRTVTVLSEKRVNKPPTALIRPSSPIHVNEGSHLILDAEGSSDDSGQPLQFEWKLLNGPAIPLPALNTAVLRLDNLITGNYTFGLMVKDQLGAMNEKHAEVIVSAKRDDPPKAAITVCGDPVSRSAVDVRLPQNNLQLCANSSSDDNGITIYKWFRVDNYTSKLSVDFTGSSTPFLSITNLQANDKVGPYVFRLEVIDSKGQNDSTTINILVNKAVNAVPIPYAGGNQTVQLPADSIVLDGNVKDDGQVISYNWVQLR</sequence>
<dbReference type="SUPFAM" id="SSF49299">
    <property type="entry name" value="PKD domain"/>
    <property type="match status" value="1"/>
</dbReference>
<dbReference type="InterPro" id="IPR035986">
    <property type="entry name" value="PKD_dom_sf"/>
</dbReference>
<name>A0A0N5D0D6_THECL</name>
<dbReference type="Pfam" id="PF22352">
    <property type="entry name" value="K319L-like_PKD"/>
    <property type="match status" value="3"/>
</dbReference>
<dbReference type="InterPro" id="IPR029865">
    <property type="entry name" value="KIAA0319-like"/>
</dbReference>
<dbReference type="WBParaSite" id="TCLT_0000625601-mRNA-1">
    <property type="protein sequence ID" value="TCLT_0000625601-mRNA-1"/>
    <property type="gene ID" value="TCLT_0000625601"/>
</dbReference>
<dbReference type="SMART" id="SM00089">
    <property type="entry name" value="PKD"/>
    <property type="match status" value="3"/>
</dbReference>
<evidence type="ECO:0000313" key="2">
    <source>
        <dbReference type="EMBL" id="VDN03577.1"/>
    </source>
</evidence>
<evidence type="ECO:0000313" key="3">
    <source>
        <dbReference type="Proteomes" id="UP000276776"/>
    </source>
</evidence>
<reference evidence="2 3" key="2">
    <citation type="submission" date="2018-11" db="EMBL/GenBank/DDBJ databases">
        <authorList>
            <consortium name="Pathogen Informatics"/>
        </authorList>
    </citation>
    <scope>NUCLEOTIDE SEQUENCE [LARGE SCALE GENOMIC DNA]</scope>
</reference>
<evidence type="ECO:0000259" key="1">
    <source>
        <dbReference type="PROSITE" id="PS50093"/>
    </source>
</evidence>
<dbReference type="Gene3D" id="2.60.40.10">
    <property type="entry name" value="Immunoglobulins"/>
    <property type="match status" value="4"/>
</dbReference>
<reference evidence="4" key="1">
    <citation type="submission" date="2017-02" db="UniProtKB">
        <authorList>
            <consortium name="WormBaseParasite"/>
        </authorList>
    </citation>
    <scope>IDENTIFICATION</scope>
</reference>
<dbReference type="GO" id="GO:0031410">
    <property type="term" value="C:cytoplasmic vesicle"/>
    <property type="evidence" value="ECO:0007669"/>
    <property type="project" value="TreeGrafter"/>
</dbReference>
<feature type="domain" description="PKD" evidence="1">
    <location>
        <begin position="169"/>
        <end position="222"/>
    </location>
</feature>
<protein>
    <submittedName>
        <fullName evidence="4">PKD domain-containing protein</fullName>
    </submittedName>
</protein>
<dbReference type="OMA" id="YWITCFE"/>
<dbReference type="CDD" id="cd00146">
    <property type="entry name" value="PKD"/>
    <property type="match status" value="1"/>
</dbReference>
<dbReference type="InterPro" id="IPR000601">
    <property type="entry name" value="PKD_dom"/>
</dbReference>
<gene>
    <name evidence="2" type="ORF">TCLT_LOCUS6245</name>
</gene>
<accession>A0A0N5D0D6</accession>
<dbReference type="STRING" id="103827.A0A0N5D0D6"/>
<dbReference type="Proteomes" id="UP000276776">
    <property type="component" value="Unassembled WGS sequence"/>
</dbReference>
<evidence type="ECO:0000313" key="4">
    <source>
        <dbReference type="WBParaSite" id="TCLT_0000625601-mRNA-1"/>
    </source>
</evidence>
<dbReference type="PROSITE" id="PS50093">
    <property type="entry name" value="PKD"/>
    <property type="match status" value="1"/>
</dbReference>
<dbReference type="AlphaFoldDB" id="A0A0N5D0D6"/>
<dbReference type="GO" id="GO:0016020">
    <property type="term" value="C:membrane"/>
    <property type="evidence" value="ECO:0007669"/>
    <property type="project" value="TreeGrafter"/>
</dbReference>
<dbReference type="GO" id="GO:0001764">
    <property type="term" value="P:neuron migration"/>
    <property type="evidence" value="ECO:0007669"/>
    <property type="project" value="TreeGrafter"/>
</dbReference>
<organism evidence="4">
    <name type="scientific">Thelazia callipaeda</name>
    <name type="common">Oriental eyeworm</name>
    <name type="synonym">Parasitic nematode</name>
    <dbReference type="NCBI Taxonomy" id="103827"/>
    <lineage>
        <taxon>Eukaryota</taxon>
        <taxon>Metazoa</taxon>
        <taxon>Ecdysozoa</taxon>
        <taxon>Nematoda</taxon>
        <taxon>Chromadorea</taxon>
        <taxon>Rhabditida</taxon>
        <taxon>Spirurina</taxon>
        <taxon>Spiruromorpha</taxon>
        <taxon>Thelazioidea</taxon>
        <taxon>Thelaziidae</taxon>
        <taxon>Thelazia</taxon>
    </lineage>
</organism>
<dbReference type="OrthoDB" id="536372at2759"/>
<dbReference type="InterPro" id="IPR013783">
    <property type="entry name" value="Ig-like_fold"/>
</dbReference>
<dbReference type="PANTHER" id="PTHR46182:SF2">
    <property type="entry name" value="FI19480P1"/>
    <property type="match status" value="1"/>
</dbReference>
<dbReference type="EMBL" id="UYYF01004401">
    <property type="protein sequence ID" value="VDN03577.1"/>
    <property type="molecule type" value="Genomic_DNA"/>
</dbReference>
<dbReference type="InterPro" id="IPR022409">
    <property type="entry name" value="PKD/Chitinase_dom"/>
</dbReference>